<dbReference type="SUPFAM" id="SSF57716">
    <property type="entry name" value="Glucocorticoid receptor-like (DNA-binding domain)"/>
    <property type="match status" value="1"/>
</dbReference>
<gene>
    <name evidence="3" type="primary">yacG</name>
    <name evidence="4" type="ORF">ACFPOE_14270</name>
</gene>
<name>A0ABW0NFM1_9BURK</name>
<dbReference type="Proteomes" id="UP001596037">
    <property type="component" value="Unassembled WGS sequence"/>
</dbReference>
<keyword evidence="5" id="KW-1185">Reference proteome</keyword>
<evidence type="ECO:0000256" key="2">
    <source>
        <dbReference type="ARBA" id="ARBA00022833"/>
    </source>
</evidence>
<comment type="subunit">
    <text evidence="3">Interacts with GyrB.</text>
</comment>
<feature type="binding site" evidence="3">
    <location>
        <position position="39"/>
    </location>
    <ligand>
        <name>Zn(2+)</name>
        <dbReference type="ChEBI" id="CHEBI:29105"/>
    </ligand>
</feature>
<reference evidence="5" key="1">
    <citation type="journal article" date="2019" name="Int. J. Syst. Evol. Microbiol.">
        <title>The Global Catalogue of Microorganisms (GCM) 10K type strain sequencing project: providing services to taxonomists for standard genome sequencing and annotation.</title>
        <authorList>
            <consortium name="The Broad Institute Genomics Platform"/>
            <consortium name="The Broad Institute Genome Sequencing Center for Infectious Disease"/>
            <person name="Wu L."/>
            <person name="Ma J."/>
        </authorList>
    </citation>
    <scope>NUCLEOTIDE SEQUENCE [LARGE SCALE GENOMIC DNA]</scope>
    <source>
        <strain evidence="5">CCUG 57401</strain>
    </source>
</reference>
<sequence>MSEQSFSGAKPRIVRCPGCGGDSIYSPANPYRPFCSERCKNHDLGAWASEDFRVASEAPPDDQPFGDAKLQ</sequence>
<dbReference type="InterPro" id="IPR005584">
    <property type="entry name" value="DNA_gyrase_inhibitor_YacG"/>
</dbReference>
<feature type="binding site" evidence="3">
    <location>
        <position position="16"/>
    </location>
    <ligand>
        <name>Zn(2+)</name>
        <dbReference type="ChEBI" id="CHEBI:29105"/>
    </ligand>
</feature>
<evidence type="ECO:0000256" key="3">
    <source>
        <dbReference type="HAMAP-Rule" id="MF_00649"/>
    </source>
</evidence>
<keyword evidence="2 3" id="KW-0862">Zinc</keyword>
<evidence type="ECO:0000313" key="5">
    <source>
        <dbReference type="Proteomes" id="UP001596037"/>
    </source>
</evidence>
<comment type="similarity">
    <text evidence="3">Belongs to the DNA gyrase inhibitor YacG family.</text>
</comment>
<keyword evidence="1 3" id="KW-0479">Metal-binding</keyword>
<feature type="binding site" evidence="3">
    <location>
        <position position="19"/>
    </location>
    <ligand>
        <name>Zn(2+)</name>
        <dbReference type="ChEBI" id="CHEBI:29105"/>
    </ligand>
</feature>
<comment type="function">
    <text evidence="3">Inhibits all the catalytic activities of DNA gyrase by preventing its interaction with DNA. Acts by binding directly to the C-terminal domain of GyrB, which probably disrupts DNA binding by the gyrase.</text>
</comment>
<dbReference type="InterPro" id="IPR013088">
    <property type="entry name" value="Znf_NHR/GATA"/>
</dbReference>
<comment type="caution">
    <text evidence="4">The sequence shown here is derived from an EMBL/GenBank/DDBJ whole genome shotgun (WGS) entry which is preliminary data.</text>
</comment>
<dbReference type="EMBL" id="JBHSMF010000009">
    <property type="protein sequence ID" value="MFC5498709.1"/>
    <property type="molecule type" value="Genomic_DNA"/>
</dbReference>
<dbReference type="Gene3D" id="3.30.50.10">
    <property type="entry name" value="Erythroid Transcription Factor GATA-1, subunit A"/>
    <property type="match status" value="1"/>
</dbReference>
<comment type="cofactor">
    <cofactor evidence="3">
        <name>Zn(2+)</name>
        <dbReference type="ChEBI" id="CHEBI:29105"/>
    </cofactor>
    <text evidence="3">Binds 1 zinc ion.</text>
</comment>
<dbReference type="Pfam" id="PF03884">
    <property type="entry name" value="YacG"/>
    <property type="match status" value="1"/>
</dbReference>
<accession>A0ABW0NFM1</accession>
<dbReference type="PANTHER" id="PTHR36150">
    <property type="entry name" value="DNA GYRASE INHIBITOR YACG"/>
    <property type="match status" value="1"/>
</dbReference>
<dbReference type="HAMAP" id="MF_00649">
    <property type="entry name" value="DNA_gyrase_inhibitor_YacG"/>
    <property type="match status" value="1"/>
</dbReference>
<feature type="binding site" evidence="3">
    <location>
        <position position="35"/>
    </location>
    <ligand>
        <name>Zn(2+)</name>
        <dbReference type="ChEBI" id="CHEBI:29105"/>
    </ligand>
</feature>
<proteinExistence type="inferred from homology"/>
<protein>
    <recommendedName>
        <fullName evidence="3">DNA gyrase inhibitor YacG</fullName>
    </recommendedName>
</protein>
<organism evidence="4 5">
    <name type="scientific">Caenimonas terrae</name>
    <dbReference type="NCBI Taxonomy" id="696074"/>
    <lineage>
        <taxon>Bacteria</taxon>
        <taxon>Pseudomonadati</taxon>
        <taxon>Pseudomonadota</taxon>
        <taxon>Betaproteobacteria</taxon>
        <taxon>Burkholderiales</taxon>
        <taxon>Comamonadaceae</taxon>
        <taxon>Caenimonas</taxon>
    </lineage>
</organism>
<evidence type="ECO:0000313" key="4">
    <source>
        <dbReference type="EMBL" id="MFC5498709.1"/>
    </source>
</evidence>
<dbReference type="PANTHER" id="PTHR36150:SF1">
    <property type="entry name" value="DNA GYRASE INHIBITOR YACG"/>
    <property type="match status" value="1"/>
</dbReference>
<evidence type="ECO:0000256" key="1">
    <source>
        <dbReference type="ARBA" id="ARBA00022723"/>
    </source>
</evidence>
<dbReference type="RefSeq" id="WP_376850794.1">
    <property type="nucleotide sequence ID" value="NZ_JBHSMF010000009.1"/>
</dbReference>